<comment type="caution">
    <text evidence="1">The sequence shown here is derived from an EMBL/GenBank/DDBJ whole genome shotgun (WGS) entry which is preliminary data.</text>
</comment>
<dbReference type="AlphaFoldDB" id="A0AA39NKL4"/>
<gene>
    <name evidence="1" type="ORF">IW261DRAFT_1317933</name>
</gene>
<dbReference type="Proteomes" id="UP001175227">
    <property type="component" value="Unassembled WGS sequence"/>
</dbReference>
<reference evidence="1" key="1">
    <citation type="submission" date="2023-06" db="EMBL/GenBank/DDBJ databases">
        <authorList>
            <consortium name="Lawrence Berkeley National Laboratory"/>
            <person name="Ahrendt S."/>
            <person name="Sahu N."/>
            <person name="Indic B."/>
            <person name="Wong-Bajracharya J."/>
            <person name="Merenyi Z."/>
            <person name="Ke H.-M."/>
            <person name="Monk M."/>
            <person name="Kocsube S."/>
            <person name="Drula E."/>
            <person name="Lipzen A."/>
            <person name="Balint B."/>
            <person name="Henrissat B."/>
            <person name="Andreopoulos B."/>
            <person name="Martin F.M."/>
            <person name="Harder C.B."/>
            <person name="Rigling D."/>
            <person name="Ford K.L."/>
            <person name="Foster G.D."/>
            <person name="Pangilinan J."/>
            <person name="Papanicolaou A."/>
            <person name="Barry K."/>
            <person name="LaButti K."/>
            <person name="Viragh M."/>
            <person name="Koriabine M."/>
            <person name="Yan M."/>
            <person name="Riley R."/>
            <person name="Champramary S."/>
            <person name="Plett K.L."/>
            <person name="Tsai I.J."/>
            <person name="Slot J."/>
            <person name="Sipos G."/>
            <person name="Plett J."/>
            <person name="Nagy L.G."/>
            <person name="Grigoriev I.V."/>
        </authorList>
    </citation>
    <scope>NUCLEOTIDE SEQUENCE</scope>
    <source>
        <strain evidence="1">ICMP 16352</strain>
    </source>
</reference>
<evidence type="ECO:0000313" key="1">
    <source>
        <dbReference type="EMBL" id="KAK0467394.1"/>
    </source>
</evidence>
<proteinExistence type="predicted"/>
<keyword evidence="2" id="KW-1185">Reference proteome</keyword>
<accession>A0AA39NKL4</accession>
<organism evidence="1 2">
    <name type="scientific">Armillaria novae-zelandiae</name>
    <dbReference type="NCBI Taxonomy" id="153914"/>
    <lineage>
        <taxon>Eukaryota</taxon>
        <taxon>Fungi</taxon>
        <taxon>Dikarya</taxon>
        <taxon>Basidiomycota</taxon>
        <taxon>Agaricomycotina</taxon>
        <taxon>Agaricomycetes</taxon>
        <taxon>Agaricomycetidae</taxon>
        <taxon>Agaricales</taxon>
        <taxon>Marasmiineae</taxon>
        <taxon>Physalacriaceae</taxon>
        <taxon>Armillaria</taxon>
    </lineage>
</organism>
<evidence type="ECO:0000313" key="2">
    <source>
        <dbReference type="Proteomes" id="UP001175227"/>
    </source>
</evidence>
<name>A0AA39NKL4_9AGAR</name>
<feature type="non-terminal residue" evidence="1">
    <location>
        <position position="1"/>
    </location>
</feature>
<protein>
    <submittedName>
        <fullName evidence="1">Uncharacterized protein</fullName>
    </submittedName>
</protein>
<sequence>ENMAEAIWETLNMCGIQDKIMAFMMDNTMNNDTLVDGISRCCRHGGIPFDAKLARLQCMPHTVHLAALKLLEGIGAINKKQAKKVMSKTSNYQNSATAPVHWDYDNEAVMQDEVEDDE</sequence>
<feature type="non-terminal residue" evidence="1">
    <location>
        <position position="118"/>
    </location>
</feature>
<dbReference type="EMBL" id="JAUEPR010000078">
    <property type="protein sequence ID" value="KAK0467394.1"/>
    <property type="molecule type" value="Genomic_DNA"/>
</dbReference>